<accession>A0AAE9L191</accession>
<dbReference type="KEGG" id="ccam:M5D45_12710"/>
<dbReference type="RefSeq" id="WP_092290561.1">
    <property type="nucleotide sequence ID" value="NZ_CP097330.1"/>
</dbReference>
<name>A0AAE9L191_9BURK</name>
<feature type="domain" description="DUF5594" evidence="1">
    <location>
        <begin position="5"/>
        <end position="125"/>
    </location>
</feature>
<reference evidence="2" key="1">
    <citation type="journal article" date="2022" name="Microbiol. Resour. Announc.">
        <title>Genome Sequence of Cupriavidus campinensis Strain G5, a Member of a Bacterial Consortium Capable of Polyethylene Degradation.</title>
        <authorList>
            <person name="Schneider B."/>
            <person name="Pfeiffer F."/>
            <person name="Dyall-Smith M."/>
            <person name="Kunte H.J."/>
        </authorList>
    </citation>
    <scope>NUCLEOTIDE SEQUENCE</scope>
    <source>
        <strain evidence="2">G5</strain>
    </source>
</reference>
<gene>
    <name evidence="2" type="ORF">M5D45_12710</name>
</gene>
<protein>
    <submittedName>
        <fullName evidence="2">DUF5594 family protein</fullName>
    </submittedName>
</protein>
<sequence length="129" mass="14337">MHLAPAQRFNAEFLPRIIARIHALSRGTLQTEVRPADRPHLPACLRVSGAARAGGGRYAHPLDITLSWDGYEVERLFEIGGETRFAAYLEALPAKLDAWQDARQLDLNTRTQADPAVLIGGLDFEHLVR</sequence>
<dbReference type="AlphaFoldDB" id="A0AAE9L191"/>
<evidence type="ECO:0000259" key="1">
    <source>
        <dbReference type="Pfam" id="PF18057"/>
    </source>
</evidence>
<evidence type="ECO:0000313" key="3">
    <source>
        <dbReference type="Proteomes" id="UP001056132"/>
    </source>
</evidence>
<dbReference type="Pfam" id="PF18057">
    <property type="entry name" value="DUF5594"/>
    <property type="match status" value="1"/>
</dbReference>
<reference evidence="2" key="2">
    <citation type="submission" date="2022-05" db="EMBL/GenBank/DDBJ databases">
        <authorList>
            <person name="Kunte H.-J."/>
        </authorList>
    </citation>
    <scope>NUCLEOTIDE SEQUENCE</scope>
    <source>
        <strain evidence="2">G5</strain>
    </source>
</reference>
<dbReference type="Proteomes" id="UP001056132">
    <property type="component" value="Chromosome 1"/>
</dbReference>
<dbReference type="InterPro" id="IPR040953">
    <property type="entry name" value="DUF5594"/>
</dbReference>
<evidence type="ECO:0000313" key="2">
    <source>
        <dbReference type="EMBL" id="URF03386.1"/>
    </source>
</evidence>
<proteinExistence type="predicted"/>
<dbReference type="EMBL" id="CP097330">
    <property type="protein sequence ID" value="URF03386.1"/>
    <property type="molecule type" value="Genomic_DNA"/>
</dbReference>
<organism evidence="2 3">
    <name type="scientific">Cupriavidus campinensis</name>
    <dbReference type="NCBI Taxonomy" id="151783"/>
    <lineage>
        <taxon>Bacteria</taxon>
        <taxon>Pseudomonadati</taxon>
        <taxon>Pseudomonadota</taxon>
        <taxon>Betaproteobacteria</taxon>
        <taxon>Burkholderiales</taxon>
        <taxon>Burkholderiaceae</taxon>
        <taxon>Cupriavidus</taxon>
    </lineage>
</organism>